<accession>A0A8S1KZS4</accession>
<evidence type="ECO:0008006" key="3">
    <source>
        <dbReference type="Google" id="ProtNLM"/>
    </source>
</evidence>
<sequence length="324" mass="38768">MNKCIQWIKHLLSKCISIFQYSKIKSSDQNYQMSQFSQVELNPDQEIKNNLKVELKNENYETELATQDLETKVQSQNQKLLEKSNDFDIQHNQIDLSKAREFIQNIPNLDVKNVEMLTEIGIQAIEIFKTQLEDCENYELLENNQDEFAFWIRYYETPEKFQIAQMRYKFTLNTTIQNYISFMRDLQLQKQLDSSVDQFESHYSDERLQINYLRYKKILFMDPRDFLYIKYTKFIDDDTVIEISKSFENQDFQPYVPTNKSTTRAILLLSGNFIKQVEPNKIEILTFSECNMKLKLKPAMTKTASKNEIKKLIKKYRDHFNSIQ</sequence>
<dbReference type="Proteomes" id="UP000688137">
    <property type="component" value="Unassembled WGS sequence"/>
</dbReference>
<gene>
    <name evidence="1" type="ORF">PPRIM_AZ9-3.1.T0310083</name>
</gene>
<reference evidence="1" key="1">
    <citation type="submission" date="2021-01" db="EMBL/GenBank/DDBJ databases">
        <authorList>
            <consortium name="Genoscope - CEA"/>
            <person name="William W."/>
        </authorList>
    </citation>
    <scope>NUCLEOTIDE SEQUENCE</scope>
</reference>
<comment type="caution">
    <text evidence="1">The sequence shown here is derived from an EMBL/GenBank/DDBJ whole genome shotgun (WGS) entry which is preliminary data.</text>
</comment>
<organism evidence="1 2">
    <name type="scientific">Paramecium primaurelia</name>
    <dbReference type="NCBI Taxonomy" id="5886"/>
    <lineage>
        <taxon>Eukaryota</taxon>
        <taxon>Sar</taxon>
        <taxon>Alveolata</taxon>
        <taxon>Ciliophora</taxon>
        <taxon>Intramacronucleata</taxon>
        <taxon>Oligohymenophorea</taxon>
        <taxon>Peniculida</taxon>
        <taxon>Parameciidae</taxon>
        <taxon>Paramecium</taxon>
    </lineage>
</organism>
<dbReference type="OMA" id="WIRYYET"/>
<dbReference type="AlphaFoldDB" id="A0A8S1KZS4"/>
<dbReference type="CDD" id="cd00177">
    <property type="entry name" value="START"/>
    <property type="match status" value="1"/>
</dbReference>
<evidence type="ECO:0000313" key="2">
    <source>
        <dbReference type="Proteomes" id="UP000688137"/>
    </source>
</evidence>
<keyword evidence="2" id="KW-1185">Reference proteome</keyword>
<dbReference type="PANTHER" id="PTHR19308:SF56">
    <property type="entry name" value="START DOMAIN-CONTAINING PROTEIN"/>
    <property type="match status" value="1"/>
</dbReference>
<dbReference type="EMBL" id="CAJJDM010000030">
    <property type="protein sequence ID" value="CAD8060989.1"/>
    <property type="molecule type" value="Genomic_DNA"/>
</dbReference>
<name>A0A8S1KZS4_PARPR</name>
<protein>
    <recommendedName>
        <fullName evidence="3">START domain-containing protein</fullName>
    </recommendedName>
</protein>
<evidence type="ECO:0000313" key="1">
    <source>
        <dbReference type="EMBL" id="CAD8060989.1"/>
    </source>
</evidence>
<proteinExistence type="predicted"/>
<dbReference type="PANTHER" id="PTHR19308">
    <property type="entry name" value="PHOSPHATIDYLCHOLINE TRANSFER PROTEIN"/>
    <property type="match status" value="1"/>
</dbReference>
<dbReference type="InterPro" id="IPR051213">
    <property type="entry name" value="START_lipid_transfer"/>
</dbReference>